<proteinExistence type="predicted"/>
<evidence type="ECO:0000256" key="1">
    <source>
        <dbReference type="SAM" id="MobiDB-lite"/>
    </source>
</evidence>
<dbReference type="AlphaFoldDB" id="A0A438IBS2"/>
<feature type="region of interest" description="Disordered" evidence="1">
    <location>
        <begin position="1"/>
        <end position="30"/>
    </location>
</feature>
<evidence type="ECO:0000313" key="3">
    <source>
        <dbReference type="Proteomes" id="UP000288805"/>
    </source>
</evidence>
<accession>A0A438IBS2</accession>
<dbReference type="Gene3D" id="1.20.1270.70">
    <property type="entry name" value="Designed single chain three-helix bundle"/>
    <property type="match status" value="1"/>
</dbReference>
<name>A0A438IBS2_VITVI</name>
<protein>
    <submittedName>
        <fullName evidence="2">Uncharacterized protein</fullName>
    </submittedName>
</protein>
<evidence type="ECO:0000313" key="2">
    <source>
        <dbReference type="EMBL" id="RVW94152.1"/>
    </source>
</evidence>
<gene>
    <name evidence="2" type="ORF">CK203_038202</name>
</gene>
<organism evidence="2 3">
    <name type="scientific">Vitis vinifera</name>
    <name type="common">Grape</name>
    <dbReference type="NCBI Taxonomy" id="29760"/>
    <lineage>
        <taxon>Eukaryota</taxon>
        <taxon>Viridiplantae</taxon>
        <taxon>Streptophyta</taxon>
        <taxon>Embryophyta</taxon>
        <taxon>Tracheophyta</taxon>
        <taxon>Spermatophyta</taxon>
        <taxon>Magnoliopsida</taxon>
        <taxon>eudicotyledons</taxon>
        <taxon>Gunneridae</taxon>
        <taxon>Pentapetalae</taxon>
        <taxon>rosids</taxon>
        <taxon>Vitales</taxon>
        <taxon>Vitaceae</taxon>
        <taxon>Viteae</taxon>
        <taxon>Vitis</taxon>
    </lineage>
</organism>
<reference evidence="2 3" key="1">
    <citation type="journal article" date="2018" name="PLoS Genet.">
        <title>Population sequencing reveals clonal diversity and ancestral inbreeding in the grapevine cultivar Chardonnay.</title>
        <authorList>
            <person name="Roach M.J."/>
            <person name="Johnson D.L."/>
            <person name="Bohlmann J."/>
            <person name="van Vuuren H.J."/>
            <person name="Jones S.J."/>
            <person name="Pretorius I.S."/>
            <person name="Schmidt S.A."/>
            <person name="Borneman A.R."/>
        </authorList>
    </citation>
    <scope>NUCLEOTIDE SEQUENCE [LARGE SCALE GENOMIC DNA]</scope>
    <source>
        <strain evidence="3">cv. Chardonnay</strain>
        <tissue evidence="2">Leaf</tissue>
    </source>
</reference>
<comment type="caution">
    <text evidence="2">The sequence shown here is derived from an EMBL/GenBank/DDBJ whole genome shotgun (WGS) entry which is preliminary data.</text>
</comment>
<sequence>MISESAYTAGPSEPSHAEIPFQAPHAPDHAPWMDLSAQISSLGTRMEELAIVNDTRFHSMEDRIDEYQTGFTSQFEHLDQRLGRLEERMDHQHEEMMAYLRSVFSSTSALISSRHPPPPFVSL</sequence>
<dbReference type="Proteomes" id="UP000288805">
    <property type="component" value="Unassembled WGS sequence"/>
</dbReference>
<dbReference type="EMBL" id="QGNW01000124">
    <property type="protein sequence ID" value="RVW94152.1"/>
    <property type="molecule type" value="Genomic_DNA"/>
</dbReference>